<keyword evidence="3 4" id="KW-0720">Serine protease</keyword>
<proteinExistence type="inferred from homology"/>
<dbReference type="Gene3D" id="2.60.120.380">
    <property type="match status" value="1"/>
</dbReference>
<accession>A0A8J2U8M6</accession>
<keyword evidence="2 4" id="KW-0378">Hydrolase</keyword>
<dbReference type="InterPro" id="IPR026444">
    <property type="entry name" value="Secre_tail"/>
</dbReference>
<sequence>MITKTLHTTRLSLFLFPLLLLLLTVHAQKGKKLPPGGVHFRNGLLKAQRNIANGTLRRDSLRAAHFNGQYYVLVQFDLLPDSLHRAEMAGAGVRLFDYVADRTYLAEVRESFATDELKRYAVSGIFRLPSAFKISQRLRDNLQEYLHDPDKLVAVGYFGNIPIEEVHKGITATGAVIEPAKLKPPRVLFVRVPDATVLQRLSDLPYVSFLASQPMKPRILNYNNRGAHGADALGATSGRHLLGDGVVVGVGDDSDPSTHIDFKGRLIERNSQAANFHGTHVSGTVGGGGIVNPMYQGMAPRSTIISQFFDDILHNASTYVNDYDMVLTSNSYTYYPGGCLYEGEYDPLAYYVDGLSWQYPYLLHSFASGNDGSSTCSPYPLQYGTIKSGYQSSKNTLVVGNIDDYNNYIINNGSSCGPTLDGRVKPEIVAGGSAITSTVPNNSYAQGWGTSMACPTVAGTIALLEERYRQLYGSDAPAPLLKALVCNTATDLGNPGPDFVFGYGSINGLAAVKAMEGGQFGFNSISNGGNLSFGLPVPSGLAQLRVMLYWADYPAAPYSATALVNNLDLTVTDPTSTLHHPLVLNPAPAHVKDNAVEGVDSINNIEQVVINHPTGGTYNLAINGTSVPYGPQPFVIVYQFVQPTLTLEYPVGNETWVPLYNEYIRWDANDGSSNTFTIDYSIDNGTTWTTINNAVPSTSRLYKWNTPSVVTNQALIRVTRNGTGVSDQSTYPFTILGQPFVNVTNPCQGYAQLSWAAIPSATSYDILQLIGDTMVKVGNTSSTSYLLGNLSRDSTYWLGVRAVSGTFSGRRSISVQVSPSGGACSLSALDNDYTVDSLIGLTTGRLFTSTQLTATTPIQVEVKNLGTIPSGSHFTMSYSINGGTPVSETNTNVIAANGGTSNYTFTHTADFSAPGTYTLQVWVSYPGDPQLGNDTLTTVISQLTNAPITLSYSFTEGFESAAAGTYTNPTRGFTGLDRCDFFASNTNGRARTFVNTGFARTGNRCATLDQAHAATVTAADSLIMTFNLSSYTTSDQVWLDFYYRNQGNDTGFSANKVWIRGNDQAAWLPAYILDTSISNIGIYQPSAHIDITGMLKKATPVQALGSSFQVKFGEQGYTSTNDVVTDGTLDNGYIFDDITLTRGVNDIGVRALVTPDPINECALSATTAISVRVRNYSNLTATNIPVTYSINGTTVSETIPSINAGDSIVYTFTHTADMSAYQAYTITAWVHYPGDTYSLNDTLPTLIIRTSPLISTFPYLEGFESSDGNWYTGGINSSWQWGAPQKTIINKAANGSNCWVTSLTGDYKNNELSYLYSPCFDLSSLTSPVFSFSHIFRTEDDCDCDYHWAEYTTDGVNWIKLGSVGSGTNWYDDSLKQSWQKSYTKWHVSSYDVPVNAPKVRFRIVMSSDPATTYEGIGVDDVHVFDKASVYKGADDSLALPVSGSSWINFDIGGHRVASINPNGQNLGLTNVKVFFNNTASVRHDSTQYFLDRDLVIQPANQPDSNVGIRYYFLDSEAVKLINATGCPACKTIPDAYQSGVTQFSSPYPAEEDSTLFNDSVGVFQFHAPHAQVSIIPNDNGYYAEYQVNGFSEFWINSSKPTDSAKPPVMTLSFTAVNSGGDGLLQWSTTEAYGIIRFVIEKSTDSIHFTALDSVAAAGNGAGLHSYQYTDTHLDTGTNYYRLREVNQNGSYTYSPVRSVQGPSGGVVIYPNPVPHALIHINTAANARRVRLIDVAGKVILEEELKGTLNTLHVGSVATGIYFLQVDTDSGVTLQKILIK</sequence>
<dbReference type="InterPro" id="IPR013783">
    <property type="entry name" value="Ig-like_fold"/>
</dbReference>
<dbReference type="InterPro" id="IPR051048">
    <property type="entry name" value="Peptidase_S8/S53_subtilisin"/>
</dbReference>
<dbReference type="InterPro" id="IPR000209">
    <property type="entry name" value="Peptidase_S8/S53_dom"/>
</dbReference>
<name>A0A8J2U8M6_9BACT</name>
<dbReference type="Proteomes" id="UP000607559">
    <property type="component" value="Unassembled WGS sequence"/>
</dbReference>
<evidence type="ECO:0000313" key="8">
    <source>
        <dbReference type="Proteomes" id="UP000607559"/>
    </source>
</evidence>
<evidence type="ECO:0000313" key="7">
    <source>
        <dbReference type="EMBL" id="GGA86932.1"/>
    </source>
</evidence>
<dbReference type="Pfam" id="PF18962">
    <property type="entry name" value="Por_Secre_tail"/>
    <property type="match status" value="1"/>
</dbReference>
<feature type="domain" description="Peptidase S8/S53" evidence="5">
    <location>
        <begin position="243"/>
        <end position="504"/>
    </location>
</feature>
<keyword evidence="8" id="KW-1185">Reference proteome</keyword>
<comment type="caution">
    <text evidence="7">The sequence shown here is derived from an EMBL/GenBank/DDBJ whole genome shotgun (WGS) entry which is preliminary data.</text>
</comment>
<dbReference type="Gene3D" id="2.60.120.260">
    <property type="entry name" value="Galactose-binding domain-like"/>
    <property type="match status" value="1"/>
</dbReference>
<dbReference type="NCBIfam" id="TIGR04183">
    <property type="entry name" value="Por_Secre_tail"/>
    <property type="match status" value="1"/>
</dbReference>
<dbReference type="InterPro" id="IPR008979">
    <property type="entry name" value="Galactose-bd-like_sf"/>
</dbReference>
<dbReference type="GO" id="GO:0004252">
    <property type="term" value="F:serine-type endopeptidase activity"/>
    <property type="evidence" value="ECO:0007669"/>
    <property type="project" value="UniProtKB-UniRule"/>
</dbReference>
<gene>
    <name evidence="7" type="ORF">GCM10011511_07510</name>
</gene>
<dbReference type="PROSITE" id="PS51892">
    <property type="entry name" value="SUBTILASE"/>
    <property type="match status" value="1"/>
</dbReference>
<dbReference type="InterPro" id="IPR022398">
    <property type="entry name" value="Peptidase_S8_His-AS"/>
</dbReference>
<feature type="active site" description="Charge relay system" evidence="4">
    <location>
        <position position="451"/>
    </location>
</feature>
<dbReference type="InterPro" id="IPR036852">
    <property type="entry name" value="Peptidase_S8/S53_dom_sf"/>
</dbReference>
<evidence type="ECO:0000256" key="1">
    <source>
        <dbReference type="ARBA" id="ARBA00022670"/>
    </source>
</evidence>
<evidence type="ECO:0000256" key="2">
    <source>
        <dbReference type="ARBA" id="ARBA00022801"/>
    </source>
</evidence>
<dbReference type="RefSeq" id="WP_188928697.1">
    <property type="nucleotide sequence ID" value="NZ_BMJC01000001.1"/>
</dbReference>
<dbReference type="PRINTS" id="PR00723">
    <property type="entry name" value="SUBTILISIN"/>
</dbReference>
<dbReference type="Pfam" id="PF00082">
    <property type="entry name" value="Peptidase_S8"/>
    <property type="match status" value="1"/>
</dbReference>
<dbReference type="PANTHER" id="PTHR43399:SF5">
    <property type="entry name" value="PEPTIDASE S8 FAMILY WITH PROTEASE-ASSOCIATED DOMAIN"/>
    <property type="match status" value="1"/>
</dbReference>
<feature type="active site" description="Charge relay system" evidence="4">
    <location>
        <position position="252"/>
    </location>
</feature>
<dbReference type="InterPro" id="IPR023828">
    <property type="entry name" value="Peptidase_S8_Ser-AS"/>
</dbReference>
<feature type="domain" description="Secretion system C-terminal sorting" evidence="6">
    <location>
        <begin position="1709"/>
        <end position="1779"/>
    </location>
</feature>
<organism evidence="7 8">
    <name type="scientific">Puia dinghuensis</name>
    <dbReference type="NCBI Taxonomy" id="1792502"/>
    <lineage>
        <taxon>Bacteria</taxon>
        <taxon>Pseudomonadati</taxon>
        <taxon>Bacteroidota</taxon>
        <taxon>Chitinophagia</taxon>
        <taxon>Chitinophagales</taxon>
        <taxon>Chitinophagaceae</taxon>
        <taxon>Puia</taxon>
    </lineage>
</organism>
<dbReference type="InterPro" id="IPR015500">
    <property type="entry name" value="Peptidase_S8_subtilisin-rel"/>
</dbReference>
<evidence type="ECO:0000259" key="5">
    <source>
        <dbReference type="Pfam" id="PF00082"/>
    </source>
</evidence>
<dbReference type="SUPFAM" id="SSF49265">
    <property type="entry name" value="Fibronectin type III"/>
    <property type="match status" value="1"/>
</dbReference>
<dbReference type="Gene3D" id="3.40.50.200">
    <property type="entry name" value="Peptidase S8/S53 domain"/>
    <property type="match status" value="1"/>
</dbReference>
<evidence type="ECO:0000256" key="3">
    <source>
        <dbReference type="ARBA" id="ARBA00022825"/>
    </source>
</evidence>
<dbReference type="PROSITE" id="PS00137">
    <property type="entry name" value="SUBTILASE_HIS"/>
    <property type="match status" value="1"/>
</dbReference>
<dbReference type="GO" id="GO:0006508">
    <property type="term" value="P:proteolysis"/>
    <property type="evidence" value="ECO:0007669"/>
    <property type="project" value="UniProtKB-KW"/>
</dbReference>
<reference evidence="7" key="2">
    <citation type="submission" date="2020-09" db="EMBL/GenBank/DDBJ databases">
        <authorList>
            <person name="Sun Q."/>
            <person name="Zhou Y."/>
        </authorList>
    </citation>
    <scope>NUCLEOTIDE SEQUENCE</scope>
    <source>
        <strain evidence="7">CGMCC 1.15448</strain>
    </source>
</reference>
<keyword evidence="1 4" id="KW-0645">Protease</keyword>
<evidence type="ECO:0008006" key="9">
    <source>
        <dbReference type="Google" id="ProtNLM"/>
    </source>
</evidence>
<reference evidence="7" key="1">
    <citation type="journal article" date="2014" name="Int. J. Syst. Evol. Microbiol.">
        <title>Complete genome sequence of Corynebacterium casei LMG S-19264T (=DSM 44701T), isolated from a smear-ripened cheese.</title>
        <authorList>
            <consortium name="US DOE Joint Genome Institute (JGI-PGF)"/>
            <person name="Walter F."/>
            <person name="Albersmeier A."/>
            <person name="Kalinowski J."/>
            <person name="Ruckert C."/>
        </authorList>
    </citation>
    <scope>NUCLEOTIDE SEQUENCE</scope>
    <source>
        <strain evidence="7">CGMCC 1.15448</strain>
    </source>
</reference>
<dbReference type="Gene3D" id="2.60.40.10">
    <property type="entry name" value="Immunoglobulins"/>
    <property type="match status" value="3"/>
</dbReference>
<dbReference type="SUPFAM" id="SSF49785">
    <property type="entry name" value="Galactose-binding domain-like"/>
    <property type="match status" value="1"/>
</dbReference>
<evidence type="ECO:0000256" key="4">
    <source>
        <dbReference type="PROSITE-ProRule" id="PRU01240"/>
    </source>
</evidence>
<dbReference type="EMBL" id="BMJC01000001">
    <property type="protein sequence ID" value="GGA86932.1"/>
    <property type="molecule type" value="Genomic_DNA"/>
</dbReference>
<evidence type="ECO:0000259" key="6">
    <source>
        <dbReference type="Pfam" id="PF18962"/>
    </source>
</evidence>
<comment type="similarity">
    <text evidence="4">Belongs to the peptidase S8 family.</text>
</comment>
<protein>
    <recommendedName>
        <fullName evidence="9">T9SS C-terminal target domain-containing protein</fullName>
    </recommendedName>
</protein>
<dbReference type="InterPro" id="IPR036116">
    <property type="entry name" value="FN3_sf"/>
</dbReference>
<dbReference type="PROSITE" id="PS00138">
    <property type="entry name" value="SUBTILASE_SER"/>
    <property type="match status" value="1"/>
</dbReference>
<feature type="active site" description="Charge relay system" evidence="4">
    <location>
        <position position="277"/>
    </location>
</feature>
<dbReference type="PANTHER" id="PTHR43399">
    <property type="entry name" value="SUBTILISIN-RELATED"/>
    <property type="match status" value="1"/>
</dbReference>
<dbReference type="SUPFAM" id="SSF52743">
    <property type="entry name" value="Subtilisin-like"/>
    <property type="match status" value="1"/>
</dbReference>